<keyword evidence="3" id="KW-1185">Reference proteome</keyword>
<reference evidence="2" key="2">
    <citation type="submission" date="2019-10" db="EMBL/GenBank/DDBJ databases">
        <title>Conservation and host-specific expression of non-tandemly repeated heterogenous ribosome RNA gene in arbuscular mycorrhizal fungi.</title>
        <authorList>
            <person name="Maeda T."/>
            <person name="Kobayashi Y."/>
            <person name="Nakagawa T."/>
            <person name="Ezawa T."/>
            <person name="Yamaguchi K."/>
            <person name="Bino T."/>
            <person name="Nishimoto Y."/>
            <person name="Shigenobu S."/>
            <person name="Kawaguchi M."/>
        </authorList>
    </citation>
    <scope>NUCLEOTIDE SEQUENCE</scope>
    <source>
        <strain evidence="2">HR1</strain>
    </source>
</reference>
<dbReference type="AlphaFoldDB" id="A0A2Z6RTM4"/>
<evidence type="ECO:0000313" key="1">
    <source>
        <dbReference type="EMBL" id="GBB99911.1"/>
    </source>
</evidence>
<protein>
    <recommendedName>
        <fullName evidence="4">F-box domain-containing protein</fullName>
    </recommendedName>
</protein>
<gene>
    <name evidence="2" type="ORF">RCL2_000382700</name>
    <name evidence="1" type="ORF">RclHR1_03680006</name>
</gene>
<evidence type="ECO:0000313" key="3">
    <source>
        <dbReference type="Proteomes" id="UP000247702"/>
    </source>
</evidence>
<dbReference type="InterPro" id="IPR032675">
    <property type="entry name" value="LRR_dom_sf"/>
</dbReference>
<comment type="caution">
    <text evidence="1">The sequence shown here is derived from an EMBL/GenBank/DDBJ whole genome shotgun (WGS) entry which is preliminary data.</text>
</comment>
<dbReference type="EMBL" id="BEXD01002979">
    <property type="protein sequence ID" value="GBB99911.1"/>
    <property type="molecule type" value="Genomic_DNA"/>
</dbReference>
<dbReference type="EMBL" id="BLAL01000020">
    <property type="protein sequence ID" value="GES76421.1"/>
    <property type="molecule type" value="Genomic_DNA"/>
</dbReference>
<reference evidence="1 3" key="1">
    <citation type="submission" date="2017-11" db="EMBL/GenBank/DDBJ databases">
        <title>The genome of Rhizophagus clarus HR1 reveals common genetic basis of auxotrophy among arbuscular mycorrhizal fungi.</title>
        <authorList>
            <person name="Kobayashi Y."/>
        </authorList>
    </citation>
    <scope>NUCLEOTIDE SEQUENCE [LARGE SCALE GENOMIC DNA]</scope>
    <source>
        <strain evidence="1 3">HR1</strain>
    </source>
</reference>
<evidence type="ECO:0000313" key="2">
    <source>
        <dbReference type="EMBL" id="GES76421.1"/>
    </source>
</evidence>
<dbReference type="SUPFAM" id="SSF52047">
    <property type="entry name" value="RNI-like"/>
    <property type="match status" value="1"/>
</dbReference>
<dbReference type="OrthoDB" id="2305494at2759"/>
<evidence type="ECO:0008006" key="4">
    <source>
        <dbReference type="Google" id="ProtNLM"/>
    </source>
</evidence>
<organism evidence="1 3">
    <name type="scientific">Rhizophagus clarus</name>
    <dbReference type="NCBI Taxonomy" id="94130"/>
    <lineage>
        <taxon>Eukaryota</taxon>
        <taxon>Fungi</taxon>
        <taxon>Fungi incertae sedis</taxon>
        <taxon>Mucoromycota</taxon>
        <taxon>Glomeromycotina</taxon>
        <taxon>Glomeromycetes</taxon>
        <taxon>Glomerales</taxon>
        <taxon>Glomeraceae</taxon>
        <taxon>Rhizophagus</taxon>
    </lineage>
</organism>
<dbReference type="Proteomes" id="UP000247702">
    <property type="component" value="Unassembled WGS sequence"/>
</dbReference>
<dbReference type="Proteomes" id="UP000615446">
    <property type="component" value="Unassembled WGS sequence"/>
</dbReference>
<accession>A0A2Z6RTM4</accession>
<sequence length="490" mass="57067">MSQLTADCLNEIFEYLANEKFTLHSCVLVNRLWCEVSVRILWRDVWNYSTLNFSTLVACLPIESKGILCENGIKITTPTSKLPIFNYASFCKVLSIGEVYNKLELLLANQEFVISRNLRMINLNITAQVIINLFIDQITTLKKLEISRYSQFLTWQKLDTSFIFFSKAKDCLKNLSELRCTSDLSPEFLFRLSQISNNISQLHINVENYISNGLTDLISAQKNLKYSNIAIYNNMKVDIISSLLNELPNTLTKLNLYGRDNNVSLLFISKLINLQELQLVLRYSEWFKNFEILQNIIFPQLQILKFVNACPKYELLIKFLENNGKNLKEIYFCEYSGYSDNSLNLAIANFCPKLRKLSIGFKNDELETLEIIFNSCQHLESIKIWCGRLYLNDKEALESVMKYSRNIHEILLDYRDEVHSRILPEELENIFASNMSQRSFSLVVISNINITKSLDKDDENMKIIEEHIKLGIIKRFKITSYDDVDFDPYL</sequence>
<dbReference type="Gene3D" id="3.80.10.10">
    <property type="entry name" value="Ribonuclease Inhibitor"/>
    <property type="match status" value="2"/>
</dbReference>
<proteinExistence type="predicted"/>
<name>A0A2Z6RTM4_9GLOM</name>